<reference evidence="1" key="1">
    <citation type="submission" date="2014-09" db="EMBL/GenBank/DDBJ databases">
        <authorList>
            <person name="Magalhaes I.L.F."/>
            <person name="Oliveira U."/>
            <person name="Santos F.R."/>
            <person name="Vidigal T.H.D.A."/>
            <person name="Brescovit A.D."/>
            <person name="Santos A.J."/>
        </authorList>
    </citation>
    <scope>NUCLEOTIDE SEQUENCE</scope>
    <source>
        <tissue evidence="1">Shoot tissue taken approximately 20 cm above the soil surface</tissue>
    </source>
</reference>
<evidence type="ECO:0000313" key="1">
    <source>
        <dbReference type="EMBL" id="JAD42151.1"/>
    </source>
</evidence>
<dbReference type="EMBL" id="GBRH01255744">
    <property type="protein sequence ID" value="JAD42151.1"/>
    <property type="molecule type" value="Transcribed_RNA"/>
</dbReference>
<accession>A0A0A8ZTP4</accession>
<protein>
    <submittedName>
        <fullName evidence="1">Uncharacterized protein</fullName>
    </submittedName>
</protein>
<organism evidence="1">
    <name type="scientific">Arundo donax</name>
    <name type="common">Giant reed</name>
    <name type="synonym">Donax arundinaceus</name>
    <dbReference type="NCBI Taxonomy" id="35708"/>
    <lineage>
        <taxon>Eukaryota</taxon>
        <taxon>Viridiplantae</taxon>
        <taxon>Streptophyta</taxon>
        <taxon>Embryophyta</taxon>
        <taxon>Tracheophyta</taxon>
        <taxon>Spermatophyta</taxon>
        <taxon>Magnoliopsida</taxon>
        <taxon>Liliopsida</taxon>
        <taxon>Poales</taxon>
        <taxon>Poaceae</taxon>
        <taxon>PACMAD clade</taxon>
        <taxon>Arundinoideae</taxon>
        <taxon>Arundineae</taxon>
        <taxon>Arundo</taxon>
    </lineage>
</organism>
<name>A0A0A8ZTP4_ARUDO</name>
<dbReference type="AlphaFoldDB" id="A0A0A8ZTP4"/>
<sequence>MLSWHTIFNVKLNTFQTYGINDRRGDRQRRIRHVNVGTVLRAIHGFGKGIREEWQCRKVIWRYH</sequence>
<proteinExistence type="predicted"/>
<reference evidence="1" key="2">
    <citation type="journal article" date="2015" name="Data Brief">
        <title>Shoot transcriptome of the giant reed, Arundo donax.</title>
        <authorList>
            <person name="Barrero R.A."/>
            <person name="Guerrero F.D."/>
            <person name="Moolhuijzen P."/>
            <person name="Goolsby J.A."/>
            <person name="Tidwell J."/>
            <person name="Bellgard S.E."/>
            <person name="Bellgard M.I."/>
        </authorList>
    </citation>
    <scope>NUCLEOTIDE SEQUENCE</scope>
    <source>
        <tissue evidence="1">Shoot tissue taken approximately 20 cm above the soil surface</tissue>
    </source>
</reference>